<gene>
    <name evidence="1" type="ORF">PDIGIT_LOCUS11633</name>
</gene>
<protein>
    <submittedName>
        <fullName evidence="1">Uncharacterized protein</fullName>
    </submittedName>
</protein>
<reference evidence="1" key="1">
    <citation type="submission" date="2023-01" db="EMBL/GenBank/DDBJ databases">
        <authorList>
            <person name="Van Ghelder C."/>
            <person name="Rancurel C."/>
        </authorList>
    </citation>
    <scope>NUCLEOTIDE SEQUENCE</scope>
    <source>
        <strain evidence="1">CNCM I-4278</strain>
    </source>
</reference>
<dbReference type="AlphaFoldDB" id="A0A9W4UNG0"/>
<evidence type="ECO:0000313" key="1">
    <source>
        <dbReference type="EMBL" id="CAI6338504.1"/>
    </source>
</evidence>
<organism evidence="1 2">
    <name type="scientific">Periconia digitata</name>
    <dbReference type="NCBI Taxonomy" id="1303443"/>
    <lineage>
        <taxon>Eukaryota</taxon>
        <taxon>Fungi</taxon>
        <taxon>Dikarya</taxon>
        <taxon>Ascomycota</taxon>
        <taxon>Pezizomycotina</taxon>
        <taxon>Dothideomycetes</taxon>
        <taxon>Pleosporomycetidae</taxon>
        <taxon>Pleosporales</taxon>
        <taxon>Massarineae</taxon>
        <taxon>Periconiaceae</taxon>
        <taxon>Periconia</taxon>
    </lineage>
</organism>
<keyword evidence="2" id="KW-1185">Reference proteome</keyword>
<evidence type="ECO:0000313" key="2">
    <source>
        <dbReference type="Proteomes" id="UP001152607"/>
    </source>
</evidence>
<dbReference type="Proteomes" id="UP001152607">
    <property type="component" value="Unassembled WGS sequence"/>
</dbReference>
<sequence length="122" mass="13134">MDWRRNVEGGPRARTFGTNLAATGLSVSGAMHAYLRAHPRIPSICVDGGGGETVGPSVCGIRTVCCPRIYHQIPFSSTYDNLSKPACAVMSSLLLHVNLLSVHHLHPTPVQMLHYAPQSVAF</sequence>
<comment type="caution">
    <text evidence="1">The sequence shown here is derived from an EMBL/GenBank/DDBJ whole genome shotgun (WGS) entry which is preliminary data.</text>
</comment>
<accession>A0A9W4UNG0</accession>
<name>A0A9W4UNG0_9PLEO</name>
<proteinExistence type="predicted"/>
<dbReference type="EMBL" id="CAOQHR010000008">
    <property type="protein sequence ID" value="CAI6338504.1"/>
    <property type="molecule type" value="Genomic_DNA"/>
</dbReference>